<evidence type="ECO:0000256" key="3">
    <source>
        <dbReference type="ARBA" id="ARBA00022475"/>
    </source>
</evidence>
<feature type="transmembrane region" description="Helical" evidence="7">
    <location>
        <begin position="37"/>
        <end position="57"/>
    </location>
</feature>
<keyword evidence="6 7" id="KW-0472">Membrane</keyword>
<evidence type="ECO:0000256" key="1">
    <source>
        <dbReference type="ARBA" id="ARBA00004651"/>
    </source>
</evidence>
<feature type="transmembrane region" description="Helical" evidence="7">
    <location>
        <begin position="229"/>
        <end position="248"/>
    </location>
</feature>
<dbReference type="Proteomes" id="UP000638560">
    <property type="component" value="Unassembled WGS sequence"/>
</dbReference>
<dbReference type="PANTHER" id="PTHR33406">
    <property type="entry name" value="MEMBRANE PROTEIN MJ1562-RELATED"/>
    <property type="match status" value="1"/>
</dbReference>
<comment type="subcellular location">
    <subcellularLocation>
        <location evidence="1">Cell membrane</location>
        <topology evidence="1">Multi-pass membrane protein</topology>
    </subcellularLocation>
</comment>
<evidence type="ECO:0000256" key="6">
    <source>
        <dbReference type="ARBA" id="ARBA00023136"/>
    </source>
</evidence>
<dbReference type="Pfam" id="PF03176">
    <property type="entry name" value="MMPL"/>
    <property type="match status" value="2"/>
</dbReference>
<evidence type="ECO:0000256" key="4">
    <source>
        <dbReference type="ARBA" id="ARBA00022692"/>
    </source>
</evidence>
<gene>
    <name evidence="9" type="ORF">I0C86_23975</name>
</gene>
<feature type="transmembrane region" description="Helical" evidence="7">
    <location>
        <begin position="303"/>
        <end position="322"/>
    </location>
</feature>
<sequence>MCTVGPGADDAVITFSRTSEPLVFNKIGCFTVRWRRLVLALTVLFVVAAGAAGTGVFSDLGGGGFEDPDAESTRASAFMTEIGAPDPELVLLVKAIEGDGVDDPAVRAAGDELTRAVSGVPAVDTVTSYWSTGGERSLRSTDGRSALVVIDLAGTEEQVDEAAASIEDTYVGTRGPITVRAGGGYPIDNAIGEQLSTDLVNAELLAIPATLALLLLVFGGIVAAGLPLVIALVAVVGALLALLGIAQVADVSVYSINLMTGLGFGLAIDYSLFILSRFREELAAGRTTEAAVVRTVETAGRTVAFSALTVAISLSALLVFPLSFLRSFAYAGVAVVICAAAASLLTLPALLATLGPRVNTWSIRLGRRSSRPAGTGFWHRLANAVMRRPALVATGVIVFLLALGSPFLGVNPGLPSYQALPPGNEARQVAESISAGFAGNRTAQFGVVLPGVDARGTDADAVAAFAGQVGAVDGVTDVAVHSADAGSWLTVVPSVVLRSAEGEKLVKDIRALDPPFEFGVEGAAAELVDAKAAIHSRLPLALAIIAVATSVLLFLVFGSILVPVKAIVLNLLSLTATFGAMVWIFQDGHLSGLLGFTATGQLDVSMPILMFCVAFGLSMDYEVFLLSRIKEEYDLTGDNTRSIAAGLEKTGGLITAAALVLAISFVAFGTSGMSFLKLMGIGLALAIIMDATIIRGLLVPAVMRLAGNANWWAPGPLRRLHQRWNLQER</sequence>
<keyword evidence="3" id="KW-1003">Cell membrane</keyword>
<evidence type="ECO:0000256" key="7">
    <source>
        <dbReference type="SAM" id="Phobius"/>
    </source>
</evidence>
<feature type="transmembrane region" description="Helical" evidence="7">
    <location>
        <begin position="204"/>
        <end position="222"/>
    </location>
</feature>
<keyword evidence="4 7" id="KW-0812">Transmembrane</keyword>
<evidence type="ECO:0000256" key="2">
    <source>
        <dbReference type="ARBA" id="ARBA00010157"/>
    </source>
</evidence>
<dbReference type="Gene3D" id="1.20.1640.10">
    <property type="entry name" value="Multidrug efflux transporter AcrB transmembrane domain"/>
    <property type="match status" value="2"/>
</dbReference>
<dbReference type="EMBL" id="JADPUN010000213">
    <property type="protein sequence ID" value="MBF9132000.1"/>
    <property type="molecule type" value="Genomic_DNA"/>
</dbReference>
<comment type="caution">
    <text evidence="9">The sequence shown here is derived from an EMBL/GenBank/DDBJ whole genome shotgun (WGS) entry which is preliminary data.</text>
</comment>
<feature type="transmembrane region" description="Helical" evidence="7">
    <location>
        <begin position="254"/>
        <end position="275"/>
    </location>
</feature>
<evidence type="ECO:0000313" key="9">
    <source>
        <dbReference type="EMBL" id="MBF9132000.1"/>
    </source>
</evidence>
<feature type="transmembrane region" description="Helical" evidence="7">
    <location>
        <begin position="390"/>
        <end position="408"/>
    </location>
</feature>
<feature type="transmembrane region" description="Helical" evidence="7">
    <location>
        <begin position="567"/>
        <end position="586"/>
    </location>
</feature>
<organism evidence="9 10">
    <name type="scientific">Plantactinospora alkalitolerans</name>
    <dbReference type="NCBI Taxonomy" id="2789879"/>
    <lineage>
        <taxon>Bacteria</taxon>
        <taxon>Bacillati</taxon>
        <taxon>Actinomycetota</taxon>
        <taxon>Actinomycetes</taxon>
        <taxon>Micromonosporales</taxon>
        <taxon>Micromonosporaceae</taxon>
        <taxon>Plantactinospora</taxon>
    </lineage>
</organism>
<dbReference type="InterPro" id="IPR050545">
    <property type="entry name" value="Mycobact_MmpL"/>
</dbReference>
<keyword evidence="5 7" id="KW-1133">Transmembrane helix</keyword>
<protein>
    <submittedName>
        <fullName evidence="9">MMPL family transporter</fullName>
    </submittedName>
</protein>
<feature type="domain" description="SSD" evidence="8">
    <location>
        <begin position="221"/>
        <end position="353"/>
    </location>
</feature>
<evidence type="ECO:0000256" key="5">
    <source>
        <dbReference type="ARBA" id="ARBA00022989"/>
    </source>
</evidence>
<comment type="similarity">
    <text evidence="2">Belongs to the resistance-nodulation-cell division (RND) (TC 2.A.6) family. MmpL subfamily.</text>
</comment>
<dbReference type="SUPFAM" id="SSF82866">
    <property type="entry name" value="Multidrug efflux transporter AcrB transmembrane domain"/>
    <property type="match status" value="2"/>
</dbReference>
<evidence type="ECO:0000313" key="10">
    <source>
        <dbReference type="Proteomes" id="UP000638560"/>
    </source>
</evidence>
<feature type="transmembrane region" description="Helical" evidence="7">
    <location>
        <begin position="650"/>
        <end position="669"/>
    </location>
</feature>
<feature type="transmembrane region" description="Helical" evidence="7">
    <location>
        <begin position="328"/>
        <end position="354"/>
    </location>
</feature>
<dbReference type="PROSITE" id="PS50156">
    <property type="entry name" value="SSD"/>
    <property type="match status" value="1"/>
</dbReference>
<dbReference type="PANTHER" id="PTHR33406:SF11">
    <property type="entry name" value="MEMBRANE PROTEIN SCO6666-RELATED"/>
    <property type="match status" value="1"/>
</dbReference>
<name>A0ABS0H0P8_9ACTN</name>
<proteinExistence type="inferred from homology"/>
<evidence type="ECO:0000259" key="8">
    <source>
        <dbReference type="PROSITE" id="PS50156"/>
    </source>
</evidence>
<feature type="transmembrane region" description="Helical" evidence="7">
    <location>
        <begin position="675"/>
        <end position="698"/>
    </location>
</feature>
<feature type="transmembrane region" description="Helical" evidence="7">
    <location>
        <begin position="606"/>
        <end position="629"/>
    </location>
</feature>
<accession>A0ABS0H0P8</accession>
<dbReference type="InterPro" id="IPR004869">
    <property type="entry name" value="MMPL_dom"/>
</dbReference>
<keyword evidence="10" id="KW-1185">Reference proteome</keyword>
<feature type="transmembrane region" description="Helical" evidence="7">
    <location>
        <begin position="540"/>
        <end position="560"/>
    </location>
</feature>
<dbReference type="InterPro" id="IPR000731">
    <property type="entry name" value="SSD"/>
</dbReference>
<reference evidence="9 10" key="1">
    <citation type="submission" date="2020-11" db="EMBL/GenBank/DDBJ databases">
        <title>A novel isolate from a Black sea contaminated sediment with potential to produce alkanes: Plantactinospora alkalitolerans sp. nov.</title>
        <authorList>
            <person name="Carro L."/>
            <person name="Veyisoglu A."/>
            <person name="Guven K."/>
            <person name="Schumann P."/>
            <person name="Klenk H.-P."/>
            <person name="Sahin N."/>
        </authorList>
    </citation>
    <scope>NUCLEOTIDE SEQUENCE [LARGE SCALE GENOMIC DNA]</scope>
    <source>
        <strain evidence="9 10">S1510</strain>
    </source>
</reference>